<dbReference type="RefSeq" id="WP_149092207.1">
    <property type="nucleotide sequence ID" value="NZ_VKKY01000003.1"/>
</dbReference>
<gene>
    <name evidence="14" type="ORF">FOA19_17845</name>
</gene>
<keyword evidence="15" id="KW-1185">Reference proteome</keyword>
<evidence type="ECO:0000256" key="1">
    <source>
        <dbReference type="ARBA" id="ARBA00004141"/>
    </source>
</evidence>
<evidence type="ECO:0000256" key="7">
    <source>
        <dbReference type="ARBA" id="ARBA00022958"/>
    </source>
</evidence>
<feature type="transmembrane region" description="Helical" evidence="12">
    <location>
        <begin position="129"/>
        <end position="149"/>
    </location>
</feature>
<dbReference type="AlphaFoldDB" id="A0A5B6TJB9"/>
<dbReference type="OrthoDB" id="9799090at2"/>
<dbReference type="InterPro" id="IPR028325">
    <property type="entry name" value="VG_K_chnl"/>
</dbReference>
<dbReference type="PANTHER" id="PTHR11537:SF254">
    <property type="entry name" value="POTASSIUM VOLTAGE-GATED CHANNEL PROTEIN SHAB"/>
    <property type="match status" value="1"/>
</dbReference>
<evidence type="ECO:0000256" key="6">
    <source>
        <dbReference type="ARBA" id="ARBA00022882"/>
    </source>
</evidence>
<evidence type="ECO:0000256" key="10">
    <source>
        <dbReference type="ARBA" id="ARBA00023136"/>
    </source>
</evidence>
<keyword evidence="7" id="KW-0630">Potassium</keyword>
<dbReference type="EMBL" id="VKKY01000003">
    <property type="protein sequence ID" value="KAA3436262.1"/>
    <property type="molecule type" value="Genomic_DNA"/>
</dbReference>
<keyword evidence="9" id="KW-0406">Ion transport</keyword>
<proteinExistence type="predicted"/>
<protein>
    <submittedName>
        <fullName evidence="14">Ion transporter</fullName>
    </submittedName>
</protein>
<keyword evidence="4 12" id="KW-0812">Transmembrane</keyword>
<dbReference type="Proteomes" id="UP000324133">
    <property type="component" value="Unassembled WGS sequence"/>
</dbReference>
<keyword evidence="5" id="KW-0631">Potassium channel</keyword>
<evidence type="ECO:0000256" key="12">
    <source>
        <dbReference type="SAM" id="Phobius"/>
    </source>
</evidence>
<dbReference type="PRINTS" id="PR00169">
    <property type="entry name" value="KCHANNEL"/>
</dbReference>
<keyword evidence="2" id="KW-0813">Transport</keyword>
<comment type="caution">
    <text evidence="14">The sequence shown here is derived from an EMBL/GenBank/DDBJ whole genome shotgun (WGS) entry which is preliminary data.</text>
</comment>
<feature type="domain" description="Ion transport" evidence="13">
    <location>
        <begin position="19"/>
        <end position="217"/>
    </location>
</feature>
<evidence type="ECO:0000256" key="3">
    <source>
        <dbReference type="ARBA" id="ARBA00022538"/>
    </source>
</evidence>
<feature type="transmembrane region" description="Helical" evidence="12">
    <location>
        <begin position="49"/>
        <end position="67"/>
    </location>
</feature>
<dbReference type="Gene3D" id="1.20.120.350">
    <property type="entry name" value="Voltage-gated potassium channels. Chain C"/>
    <property type="match status" value="1"/>
</dbReference>
<evidence type="ECO:0000313" key="15">
    <source>
        <dbReference type="Proteomes" id="UP000324133"/>
    </source>
</evidence>
<keyword evidence="8 12" id="KW-1133">Transmembrane helix</keyword>
<evidence type="ECO:0000256" key="11">
    <source>
        <dbReference type="ARBA" id="ARBA00023303"/>
    </source>
</evidence>
<evidence type="ECO:0000256" key="4">
    <source>
        <dbReference type="ARBA" id="ARBA00022692"/>
    </source>
</evidence>
<keyword evidence="11" id="KW-0407">Ion channel</keyword>
<evidence type="ECO:0000256" key="2">
    <source>
        <dbReference type="ARBA" id="ARBA00022448"/>
    </source>
</evidence>
<keyword evidence="6" id="KW-0851">Voltage-gated channel</keyword>
<dbReference type="InterPro" id="IPR005821">
    <property type="entry name" value="Ion_trans_dom"/>
</dbReference>
<dbReference type="GO" id="GO:0001508">
    <property type="term" value="P:action potential"/>
    <property type="evidence" value="ECO:0007669"/>
    <property type="project" value="TreeGrafter"/>
</dbReference>
<keyword evidence="3" id="KW-0633">Potassium transport</keyword>
<dbReference type="SUPFAM" id="SSF81324">
    <property type="entry name" value="Voltage-gated potassium channels"/>
    <property type="match status" value="1"/>
</dbReference>
<accession>A0A5B6TJB9</accession>
<keyword evidence="10 12" id="KW-0472">Membrane</keyword>
<dbReference type="Pfam" id="PF00520">
    <property type="entry name" value="Ion_trans"/>
    <property type="match status" value="1"/>
</dbReference>
<dbReference type="GO" id="GO:0005249">
    <property type="term" value="F:voltage-gated potassium channel activity"/>
    <property type="evidence" value="ECO:0007669"/>
    <property type="project" value="InterPro"/>
</dbReference>
<dbReference type="GO" id="GO:0008076">
    <property type="term" value="C:voltage-gated potassium channel complex"/>
    <property type="evidence" value="ECO:0007669"/>
    <property type="project" value="InterPro"/>
</dbReference>
<sequence>MEEKSNEKASPKLGILNITVFILSLYVLGSLVVDTIYVLPEETSTLLRYLDNAICAFFFLEFCIRLYKAENKLKFMRWGWIDLVSSIPMVDFLRAGRLLRLIRIFRILRAFRSTQQLLHHLFVSKAKGAFTSVFIIAILLIIFSSIAILQVETDPNSNIKTAEDAIWWAYVTITTVGYGDKFPVTTEGRLIAAILMTAGVGLFGTFTAYVASWFVAVPQQEKQNNGTEEKGTS</sequence>
<evidence type="ECO:0000256" key="5">
    <source>
        <dbReference type="ARBA" id="ARBA00022826"/>
    </source>
</evidence>
<organism evidence="14 15">
    <name type="scientific">Rufibacter hautae</name>
    <dbReference type="NCBI Taxonomy" id="2595005"/>
    <lineage>
        <taxon>Bacteria</taxon>
        <taxon>Pseudomonadati</taxon>
        <taxon>Bacteroidota</taxon>
        <taxon>Cytophagia</taxon>
        <taxon>Cytophagales</taxon>
        <taxon>Hymenobacteraceae</taxon>
        <taxon>Rufibacter</taxon>
    </lineage>
</organism>
<dbReference type="InterPro" id="IPR027359">
    <property type="entry name" value="Volt_channel_dom_sf"/>
</dbReference>
<reference evidence="14 15" key="1">
    <citation type="submission" date="2019-07" db="EMBL/GenBank/DDBJ databases">
        <title>Rufibacter sp. nov., isolated from lake sediment.</title>
        <authorList>
            <person name="Qu J.-H."/>
        </authorList>
    </citation>
    <scope>NUCLEOTIDE SEQUENCE [LARGE SCALE GENOMIC DNA]</scope>
    <source>
        <strain evidence="14 15">NBS58-1</strain>
    </source>
</reference>
<evidence type="ECO:0000313" key="14">
    <source>
        <dbReference type="EMBL" id="KAA3436262.1"/>
    </source>
</evidence>
<evidence type="ECO:0000256" key="8">
    <source>
        <dbReference type="ARBA" id="ARBA00022989"/>
    </source>
</evidence>
<dbReference type="PANTHER" id="PTHR11537">
    <property type="entry name" value="VOLTAGE-GATED POTASSIUM CHANNEL"/>
    <property type="match status" value="1"/>
</dbReference>
<feature type="transmembrane region" description="Helical" evidence="12">
    <location>
        <begin position="190"/>
        <end position="216"/>
    </location>
</feature>
<comment type="subcellular location">
    <subcellularLocation>
        <location evidence="1">Membrane</location>
        <topology evidence="1">Multi-pass membrane protein</topology>
    </subcellularLocation>
</comment>
<evidence type="ECO:0000256" key="9">
    <source>
        <dbReference type="ARBA" id="ARBA00023065"/>
    </source>
</evidence>
<feature type="transmembrane region" description="Helical" evidence="12">
    <location>
        <begin position="12"/>
        <end position="37"/>
    </location>
</feature>
<name>A0A5B6TJB9_9BACT</name>
<evidence type="ECO:0000259" key="13">
    <source>
        <dbReference type="Pfam" id="PF00520"/>
    </source>
</evidence>
<dbReference type="Gene3D" id="1.10.287.70">
    <property type="match status" value="1"/>
</dbReference>
<dbReference type="Gene3D" id="1.20.5.110">
    <property type="match status" value="1"/>
</dbReference>